<keyword evidence="2" id="KW-1185">Reference proteome</keyword>
<evidence type="ECO:0000313" key="1">
    <source>
        <dbReference type="EMBL" id="KAK1858539.1"/>
    </source>
</evidence>
<protein>
    <submittedName>
        <fullName evidence="1">Uncharacterized protein</fullName>
    </submittedName>
</protein>
<organism evidence="1 2">
    <name type="scientific">Pyropia yezoensis</name>
    <name type="common">Susabi-nori</name>
    <name type="synonym">Porphyra yezoensis</name>
    <dbReference type="NCBI Taxonomy" id="2788"/>
    <lineage>
        <taxon>Eukaryota</taxon>
        <taxon>Rhodophyta</taxon>
        <taxon>Bangiophyceae</taxon>
        <taxon>Bangiales</taxon>
        <taxon>Bangiaceae</taxon>
        <taxon>Pyropia</taxon>
    </lineage>
</organism>
<dbReference type="Proteomes" id="UP000798662">
    <property type="component" value="Chromosome 1"/>
</dbReference>
<reference evidence="1" key="1">
    <citation type="submission" date="2019-11" db="EMBL/GenBank/DDBJ databases">
        <title>Nori genome reveals adaptations in red seaweeds to the harsh intertidal environment.</title>
        <authorList>
            <person name="Wang D."/>
            <person name="Mao Y."/>
        </authorList>
    </citation>
    <scope>NUCLEOTIDE SEQUENCE</scope>
    <source>
        <tissue evidence="1">Gametophyte</tissue>
    </source>
</reference>
<name>A0ACC3BKQ3_PYRYE</name>
<sequence>MAQGGEGGGCTVAMEAVAARSGCGCGRGSGGCGSGGSDLRGSDVKRRVLVGGVAGAQRPEKLVEQRTEEAAGWLALAGGLYDRPCPHAVVGRITRPPPRRRHGNRRPAAAARGGVAATGMGGAVAVLALLLAVALVAELAGLAVASRSQDRYWDHETEMPISSFSFLAYRRISGTDGPGMVLGNMAWSTSGKGGESGSAWVFTMPSNESVTLMPDHASTWKRRLEWTISTHTEDAFEGHDLVGSKFYIKMALHFPFVWHSVLRAGARVPASVAGQEPDGDEARWVRGYLVGLVEDMVVNIAASEGTAFCSDTVRHRSGLCNNKKHPGWGVTNASLRRLDGGQDPAYADGVSAPSGGNRPSAREVSNAMCAERNGSADGNRFRHTELLTFFGQLLDHDVGHTPTGNSKSNLLFKEDLDIPINKDDYLFFKVRSSGTELPMTRSVYTRQLTASAVRTQPNRLTSYIDGSVLYGSDGYRWHCLREKRSGRLRLMGKDKLLPKNRVADLGLTVENSPTSGPEFFVSGDPRANENVMLLALHHVFAREHNRLADKIARARPEWDDTAIFESARSLVAAKLQQITYNEWLPCLLGSTQLPPYRGYKADLDATLSAFFTTAAFRLGHTLVNKEITRLGPGNQPLDGGPVSLRKGLFNPAFFEETGTDPFIRGSANTLASELDLAVVDGLRNFLFNDIPGEGGFDLVALNLQRARDHAIPDYNAARAAYGLSRKTSWGSVTDDRDVARRMADLYGSRPDDVDAFIGMLAEDPRPGSPVGELLGTALSTEFARLRDGDRFFYKNVRWPKALRSAMSSEIAAIEGDRITMRGLLLANTDIDTKDLPSGNSFCPSELRR</sequence>
<proteinExistence type="predicted"/>
<dbReference type="EMBL" id="CM020618">
    <property type="protein sequence ID" value="KAK1858539.1"/>
    <property type="molecule type" value="Genomic_DNA"/>
</dbReference>
<accession>A0ACC3BKQ3</accession>
<evidence type="ECO:0000313" key="2">
    <source>
        <dbReference type="Proteomes" id="UP000798662"/>
    </source>
</evidence>
<comment type="caution">
    <text evidence="1">The sequence shown here is derived from an EMBL/GenBank/DDBJ whole genome shotgun (WGS) entry which is preliminary data.</text>
</comment>
<gene>
    <name evidence="1" type="ORF">I4F81_001140</name>
</gene>